<dbReference type="GO" id="GO:0009279">
    <property type="term" value="C:cell outer membrane"/>
    <property type="evidence" value="ECO:0007669"/>
    <property type="project" value="UniProtKB-SubCell"/>
</dbReference>
<comment type="subcellular location">
    <subcellularLocation>
        <location evidence="4">Cell outer membrane</location>
        <topology evidence="4">Lipid-anchor</topology>
    </subcellularLocation>
</comment>
<comment type="subunit">
    <text evidence="4">Part of the Bam complex, which is composed of the outer membrane protein BamA, and four lipoproteins BamB, BamC, BamD and BamE.</text>
</comment>
<dbReference type="InterPro" id="IPR018391">
    <property type="entry name" value="PQQ_b-propeller_rpt"/>
</dbReference>
<evidence type="ECO:0000256" key="2">
    <source>
        <dbReference type="ARBA" id="ARBA00023136"/>
    </source>
</evidence>
<feature type="domain" description="Pyrrolo-quinoline quinone repeat" evidence="6">
    <location>
        <begin position="79"/>
        <end position="320"/>
    </location>
</feature>
<dbReference type="SMART" id="SM00564">
    <property type="entry name" value="PQQ"/>
    <property type="match status" value="7"/>
</dbReference>
<evidence type="ECO:0000256" key="3">
    <source>
        <dbReference type="ARBA" id="ARBA00023237"/>
    </source>
</evidence>
<dbReference type="InterPro" id="IPR011047">
    <property type="entry name" value="Quinoprotein_ADH-like_sf"/>
</dbReference>
<dbReference type="InterPro" id="IPR017687">
    <property type="entry name" value="BamB"/>
</dbReference>
<dbReference type="InterPro" id="IPR002372">
    <property type="entry name" value="PQQ_rpt_dom"/>
</dbReference>
<evidence type="ECO:0000256" key="4">
    <source>
        <dbReference type="HAMAP-Rule" id="MF_00923"/>
    </source>
</evidence>
<dbReference type="PROSITE" id="PS51257">
    <property type="entry name" value="PROKAR_LIPOPROTEIN"/>
    <property type="match status" value="1"/>
</dbReference>
<dbReference type="Proteomes" id="UP000294368">
    <property type="component" value="Chromosome"/>
</dbReference>
<reference evidence="7 8" key="1">
    <citation type="submission" date="2019-02" db="EMBL/GenBank/DDBJ databases">
        <authorList>
            <person name="Manzano-Marin A."/>
            <person name="Manzano-Marin A."/>
        </authorList>
    </citation>
    <scope>NUCLEOTIDE SEQUENCE [LARGE SCALE GENOMIC DNA]</scope>
    <source>
        <strain evidence="7 8">ErCikochiana</strain>
    </source>
</reference>
<dbReference type="RefSeq" id="WP_157988288.1">
    <property type="nucleotide sequence ID" value="NZ_LR217715.1"/>
</dbReference>
<keyword evidence="3 4" id="KW-0998">Cell outer membrane</keyword>
<evidence type="ECO:0000313" key="7">
    <source>
        <dbReference type="EMBL" id="VFP82860.1"/>
    </source>
</evidence>
<feature type="chain" id="PRO_5019599767" description="Outer membrane protein assembly factor BamB" evidence="5">
    <location>
        <begin position="24"/>
        <end position="396"/>
    </location>
</feature>
<dbReference type="PANTHER" id="PTHR34512:SF30">
    <property type="entry name" value="OUTER MEMBRANE PROTEIN ASSEMBLY FACTOR BAMB"/>
    <property type="match status" value="1"/>
</dbReference>
<sequence length="396" mass="43779" precursor="true">MVFHKILLTNLTLLTLLSGCSWSSDIDHFDTKSILSTTHNKSAPVKVWSKTIGDGKPYTYSTLQPVASNNTIYAADQSGIVTALNVIDGKERWKVNLAEYISLFSNKNPALLSGGLTIHNNYLYVGTEHATVFALNIRDGSIVWKTHVLGEVLSCPVISDNLVLVHTSNGMLQGLNKFNGAVQWSIHLDVPAFSLRGQSSPVVSHGTVIVGGDNGNVSALTSNQGKIIWQQKITKKIGIRGINRLSDVDITPLIINGVVYAVAYNGNFTALDLQSGHILWNRNIGSVHAMVLYMNRIFVVDKEDRLMEINIKNGTYIWQQSHLLNRHLTPPVLYCNHLVVGDQQGYIHWINPDNGRLVLQKQVDSAGFQTQPVITNHNLLLILQSKNNQVHAILNE</sequence>
<keyword evidence="4" id="KW-0564">Palmitate</keyword>
<dbReference type="EMBL" id="LR217715">
    <property type="protein sequence ID" value="VFP82860.1"/>
    <property type="molecule type" value="Genomic_DNA"/>
</dbReference>
<name>A0A451D986_9GAMM</name>
<feature type="signal peptide" evidence="5">
    <location>
        <begin position="1"/>
        <end position="23"/>
    </location>
</feature>
<dbReference type="Pfam" id="PF13360">
    <property type="entry name" value="PQQ_2"/>
    <property type="match status" value="1"/>
</dbReference>
<dbReference type="PANTHER" id="PTHR34512">
    <property type="entry name" value="CELL SURFACE PROTEIN"/>
    <property type="match status" value="1"/>
</dbReference>
<keyword evidence="2 4" id="KW-0472">Membrane</keyword>
<comment type="function">
    <text evidence="4">Part of the outer membrane protein assembly complex, which is involved in assembly and insertion of beta-barrel proteins into the outer membrane.</text>
</comment>
<dbReference type="SUPFAM" id="SSF50998">
    <property type="entry name" value="Quinoprotein alcohol dehydrogenase-like"/>
    <property type="match status" value="1"/>
</dbReference>
<dbReference type="Gene3D" id="2.130.10.10">
    <property type="entry name" value="YVTN repeat-like/Quinoprotein amine dehydrogenase"/>
    <property type="match status" value="1"/>
</dbReference>
<keyword evidence="1 4" id="KW-0732">Signal</keyword>
<evidence type="ECO:0000256" key="1">
    <source>
        <dbReference type="ARBA" id="ARBA00022729"/>
    </source>
</evidence>
<dbReference type="HAMAP" id="MF_00923">
    <property type="entry name" value="OM_assembly_BamB"/>
    <property type="match status" value="1"/>
</dbReference>
<dbReference type="OrthoDB" id="5173551at2"/>
<keyword evidence="4" id="KW-0449">Lipoprotein</keyword>
<comment type="similarity">
    <text evidence="4">Belongs to the BamB family.</text>
</comment>
<dbReference type="NCBIfam" id="NF008351">
    <property type="entry name" value="PRK11138.1"/>
    <property type="match status" value="1"/>
</dbReference>
<gene>
    <name evidence="4 7" type="primary">bamB</name>
    <name evidence="7" type="ORF">ERCIKOCA2762_110</name>
</gene>
<dbReference type="NCBIfam" id="TIGR03300">
    <property type="entry name" value="assembly_YfgL"/>
    <property type="match status" value="1"/>
</dbReference>
<proteinExistence type="inferred from homology"/>
<dbReference type="AlphaFoldDB" id="A0A451D986"/>
<evidence type="ECO:0000256" key="5">
    <source>
        <dbReference type="SAM" id="SignalP"/>
    </source>
</evidence>
<dbReference type="GO" id="GO:0051205">
    <property type="term" value="P:protein insertion into membrane"/>
    <property type="evidence" value="ECO:0007669"/>
    <property type="project" value="UniProtKB-UniRule"/>
</dbReference>
<evidence type="ECO:0000259" key="6">
    <source>
        <dbReference type="Pfam" id="PF13360"/>
    </source>
</evidence>
<organism evidence="7 8">
    <name type="scientific">Candidatus Erwinia haradaeae</name>
    <dbReference type="NCBI Taxonomy" id="1922217"/>
    <lineage>
        <taxon>Bacteria</taxon>
        <taxon>Pseudomonadati</taxon>
        <taxon>Pseudomonadota</taxon>
        <taxon>Gammaproteobacteria</taxon>
        <taxon>Enterobacterales</taxon>
        <taxon>Erwiniaceae</taxon>
        <taxon>Erwinia</taxon>
    </lineage>
</organism>
<protein>
    <recommendedName>
        <fullName evidence="4">Outer membrane protein assembly factor BamB</fullName>
    </recommendedName>
</protein>
<dbReference type="GO" id="GO:0043165">
    <property type="term" value="P:Gram-negative-bacterium-type cell outer membrane assembly"/>
    <property type="evidence" value="ECO:0007669"/>
    <property type="project" value="UniProtKB-UniRule"/>
</dbReference>
<accession>A0A451D986</accession>
<evidence type="ECO:0000313" key="8">
    <source>
        <dbReference type="Proteomes" id="UP000294368"/>
    </source>
</evidence>
<dbReference type="InterPro" id="IPR015943">
    <property type="entry name" value="WD40/YVTN_repeat-like_dom_sf"/>
</dbReference>